<reference evidence="1 2" key="1">
    <citation type="submission" date="2023-05" db="EMBL/GenBank/DDBJ databases">
        <title>Rombocin, a short stable natural nisin variant, displays selective antimicrobial activity against Listeria monocytogenes and employs dual mode of action to kill target bacterial strains.</title>
        <authorList>
            <person name="Wambui J."/>
            <person name="Stephan R."/>
            <person name="Kuipers O.P."/>
        </authorList>
    </citation>
    <scope>NUCLEOTIDE SEQUENCE [LARGE SCALE GENOMIC DNA]</scope>
    <source>
        <strain evidence="1 2">RC002</strain>
    </source>
</reference>
<dbReference type="RefSeq" id="WP_284132866.1">
    <property type="nucleotide sequence ID" value="NZ_JASKYM010000004.1"/>
</dbReference>
<comment type="caution">
    <text evidence="1">The sequence shown here is derived from an EMBL/GenBank/DDBJ whole genome shotgun (WGS) entry which is preliminary data.</text>
</comment>
<dbReference type="EMBL" id="JASKYM010000004">
    <property type="protein sequence ID" value="MDK2563931.1"/>
    <property type="molecule type" value="Genomic_DNA"/>
</dbReference>
<gene>
    <name evidence="1" type="ORF">QOZ84_10245</name>
</gene>
<dbReference type="InterPro" id="IPR046905">
    <property type="entry name" value="ABC-3C_MC1"/>
</dbReference>
<evidence type="ECO:0000313" key="1">
    <source>
        <dbReference type="EMBL" id="MDK2563931.1"/>
    </source>
</evidence>
<proteinExistence type="predicted"/>
<keyword evidence="2" id="KW-1185">Reference proteome</keyword>
<name>A0ABT7EDB1_9FIRM</name>
<dbReference type="Proteomes" id="UP001301012">
    <property type="component" value="Unassembled WGS sequence"/>
</dbReference>
<evidence type="ECO:0000313" key="2">
    <source>
        <dbReference type="Proteomes" id="UP001301012"/>
    </source>
</evidence>
<accession>A0ABT7EDB1</accession>
<dbReference type="Pfam" id="PF20289">
    <property type="entry name" value="MComp1"/>
    <property type="match status" value="1"/>
</dbReference>
<protein>
    <submittedName>
        <fullName evidence="1">Uncharacterized protein</fullName>
    </submittedName>
</protein>
<sequence length="176" mass="20959">MIVRKIDSILRENKFKIVEEKKIKSLDLIYYKNNHINVFLGNQDYSTIGFEEINNLAYHLREVLIDSDINLYNSYLIYCIDNGGIKEEEIILLERNSKYLRKYIIRQIEDMDRLFFLNNASNKVDIDINKIPKINEDMKQIINKMVYDEKISKLDSKKIDLIVNNILENLGDNYEN</sequence>
<organism evidence="1 2">
    <name type="scientific">Romboutsia sedimentorum</name>
    <dbReference type="NCBI Taxonomy" id="1368474"/>
    <lineage>
        <taxon>Bacteria</taxon>
        <taxon>Bacillati</taxon>
        <taxon>Bacillota</taxon>
        <taxon>Clostridia</taxon>
        <taxon>Peptostreptococcales</taxon>
        <taxon>Peptostreptococcaceae</taxon>
        <taxon>Romboutsia</taxon>
    </lineage>
</organism>